<organism evidence="6 7">
    <name type="scientific">Lactuca sativa</name>
    <name type="common">Garden lettuce</name>
    <dbReference type="NCBI Taxonomy" id="4236"/>
    <lineage>
        <taxon>Eukaryota</taxon>
        <taxon>Viridiplantae</taxon>
        <taxon>Streptophyta</taxon>
        <taxon>Embryophyta</taxon>
        <taxon>Tracheophyta</taxon>
        <taxon>Spermatophyta</taxon>
        <taxon>Magnoliopsida</taxon>
        <taxon>eudicotyledons</taxon>
        <taxon>Gunneridae</taxon>
        <taxon>Pentapetalae</taxon>
        <taxon>asterids</taxon>
        <taxon>campanulids</taxon>
        <taxon>Asterales</taxon>
        <taxon>Asteraceae</taxon>
        <taxon>Cichorioideae</taxon>
        <taxon>Cichorieae</taxon>
        <taxon>Lactucinae</taxon>
        <taxon>Lactuca</taxon>
    </lineage>
</organism>
<evidence type="ECO:0000313" key="6">
    <source>
        <dbReference type="EMBL" id="KAJ0208147.1"/>
    </source>
</evidence>
<keyword evidence="1" id="KW-0808">Transferase</keyword>
<evidence type="ECO:0000256" key="3">
    <source>
        <dbReference type="ARBA" id="ARBA00022777"/>
    </source>
</evidence>
<reference evidence="6 7" key="1">
    <citation type="journal article" date="2017" name="Nat. Commun.">
        <title>Genome assembly with in vitro proximity ligation data and whole-genome triplication in lettuce.</title>
        <authorList>
            <person name="Reyes-Chin-Wo S."/>
            <person name="Wang Z."/>
            <person name="Yang X."/>
            <person name="Kozik A."/>
            <person name="Arikit S."/>
            <person name="Song C."/>
            <person name="Xia L."/>
            <person name="Froenicke L."/>
            <person name="Lavelle D.O."/>
            <person name="Truco M.J."/>
            <person name="Xia R."/>
            <person name="Zhu S."/>
            <person name="Xu C."/>
            <person name="Xu H."/>
            <person name="Xu X."/>
            <person name="Cox K."/>
            <person name="Korf I."/>
            <person name="Meyers B.C."/>
            <person name="Michelmore R.W."/>
        </authorList>
    </citation>
    <scope>NUCLEOTIDE SEQUENCE [LARGE SCALE GENOMIC DNA]</scope>
    <source>
        <strain evidence="7">cv. Salinas</strain>
        <tissue evidence="6">Seedlings</tissue>
    </source>
</reference>
<evidence type="ECO:0000256" key="2">
    <source>
        <dbReference type="ARBA" id="ARBA00022741"/>
    </source>
</evidence>
<dbReference type="PANTHER" id="PTHR47973">
    <property type="entry name" value="CYSTEINE-RICH RECEPTOR-LIKE PROTEIN KINASE 3"/>
    <property type="match status" value="1"/>
</dbReference>
<evidence type="ECO:0000256" key="4">
    <source>
        <dbReference type="ARBA" id="ARBA00022840"/>
    </source>
</evidence>
<evidence type="ECO:0000313" key="7">
    <source>
        <dbReference type="Proteomes" id="UP000235145"/>
    </source>
</evidence>
<keyword evidence="2" id="KW-0547">Nucleotide-binding</keyword>
<dbReference type="Proteomes" id="UP000235145">
    <property type="component" value="Unassembled WGS sequence"/>
</dbReference>
<proteinExistence type="predicted"/>
<keyword evidence="4" id="KW-0067">ATP-binding</keyword>
<dbReference type="GO" id="GO:0004672">
    <property type="term" value="F:protein kinase activity"/>
    <property type="evidence" value="ECO:0007669"/>
    <property type="project" value="InterPro"/>
</dbReference>
<dbReference type="EMBL" id="NBSK02000005">
    <property type="protein sequence ID" value="KAJ0208147.1"/>
    <property type="molecule type" value="Genomic_DNA"/>
</dbReference>
<comment type="caution">
    <text evidence="6">The sequence shown here is derived from an EMBL/GenBank/DDBJ whole genome shotgun (WGS) entry which is preliminary data.</text>
</comment>
<evidence type="ECO:0000259" key="5">
    <source>
        <dbReference type="PROSITE" id="PS50011"/>
    </source>
</evidence>
<keyword evidence="7" id="KW-1185">Reference proteome</keyword>
<dbReference type="InterPro" id="IPR001245">
    <property type="entry name" value="Ser-Thr/Tyr_kinase_cat_dom"/>
</dbReference>
<feature type="domain" description="Protein kinase" evidence="5">
    <location>
        <begin position="1"/>
        <end position="127"/>
    </location>
</feature>
<accession>A0A9R1VJ17</accession>
<dbReference type="InterPro" id="IPR011009">
    <property type="entry name" value="Kinase-like_dom_sf"/>
</dbReference>
<keyword evidence="3" id="KW-0418">Kinase</keyword>
<dbReference type="Pfam" id="PF07714">
    <property type="entry name" value="PK_Tyr_Ser-Thr"/>
    <property type="match status" value="1"/>
</dbReference>
<sequence>MCDRVFIAPEVHQTLRLTTKADVYCFGALILETISGCTRYNYMFNHTDNDTLTHSVWTNWVKGTSSNIIDPRIHAHSSSITRVIHIGLLCVQVDPADRPTMEEVVGMLTSNSSLPLPLQKKSLSPWIREKSSDVPKILLSDDYDSGAVEDFLSELCPR</sequence>
<dbReference type="Gene3D" id="1.10.510.10">
    <property type="entry name" value="Transferase(Phosphotransferase) domain 1"/>
    <property type="match status" value="1"/>
</dbReference>
<evidence type="ECO:0000256" key="1">
    <source>
        <dbReference type="ARBA" id="ARBA00022679"/>
    </source>
</evidence>
<protein>
    <recommendedName>
        <fullName evidence="5">Protein kinase domain-containing protein</fullName>
    </recommendedName>
</protein>
<name>A0A9R1VJ17_LACSA</name>
<dbReference type="AlphaFoldDB" id="A0A9R1VJ17"/>
<dbReference type="InterPro" id="IPR000719">
    <property type="entry name" value="Prot_kinase_dom"/>
</dbReference>
<dbReference type="InterPro" id="IPR052059">
    <property type="entry name" value="CR_Ser/Thr_kinase"/>
</dbReference>
<dbReference type="SUPFAM" id="SSF56112">
    <property type="entry name" value="Protein kinase-like (PK-like)"/>
    <property type="match status" value="1"/>
</dbReference>
<gene>
    <name evidence="6" type="ORF">LSAT_V11C500266370</name>
</gene>
<dbReference type="GO" id="GO:0005524">
    <property type="term" value="F:ATP binding"/>
    <property type="evidence" value="ECO:0007669"/>
    <property type="project" value="UniProtKB-KW"/>
</dbReference>
<dbReference type="PROSITE" id="PS50011">
    <property type="entry name" value="PROTEIN_KINASE_DOM"/>
    <property type="match status" value="1"/>
</dbReference>